<sequence>SFLDSHPRTLYFALGTIVHISPQNVITLLKSFLELINQDVIDGVIWSTVKTDTSDSLQLTNSSLELAGIALRISKWNLTVDDIVSK</sequence>
<dbReference type="Proteomes" id="UP000789920">
    <property type="component" value="Unassembled WGS sequence"/>
</dbReference>
<feature type="non-terminal residue" evidence="1">
    <location>
        <position position="86"/>
    </location>
</feature>
<organism evidence="1 2">
    <name type="scientific">Racocetra persica</name>
    <dbReference type="NCBI Taxonomy" id="160502"/>
    <lineage>
        <taxon>Eukaryota</taxon>
        <taxon>Fungi</taxon>
        <taxon>Fungi incertae sedis</taxon>
        <taxon>Mucoromycota</taxon>
        <taxon>Glomeromycotina</taxon>
        <taxon>Glomeromycetes</taxon>
        <taxon>Diversisporales</taxon>
        <taxon>Gigasporaceae</taxon>
        <taxon>Racocetra</taxon>
    </lineage>
</organism>
<proteinExistence type="predicted"/>
<dbReference type="EMBL" id="CAJVQC010176964">
    <property type="protein sequence ID" value="CAG8851577.1"/>
    <property type="molecule type" value="Genomic_DNA"/>
</dbReference>
<accession>A0ACA9SXE6</accession>
<evidence type="ECO:0000313" key="1">
    <source>
        <dbReference type="EMBL" id="CAG8851577.1"/>
    </source>
</evidence>
<gene>
    <name evidence="1" type="ORF">RPERSI_LOCUS36631</name>
</gene>
<reference evidence="1" key="1">
    <citation type="submission" date="2021-06" db="EMBL/GenBank/DDBJ databases">
        <authorList>
            <person name="Kallberg Y."/>
            <person name="Tangrot J."/>
            <person name="Rosling A."/>
        </authorList>
    </citation>
    <scope>NUCLEOTIDE SEQUENCE</scope>
    <source>
        <strain evidence="1">MA461A</strain>
    </source>
</reference>
<protein>
    <submittedName>
        <fullName evidence="1">28898_t:CDS:1</fullName>
    </submittedName>
</protein>
<comment type="caution">
    <text evidence="1">The sequence shown here is derived from an EMBL/GenBank/DDBJ whole genome shotgun (WGS) entry which is preliminary data.</text>
</comment>
<feature type="non-terminal residue" evidence="1">
    <location>
        <position position="1"/>
    </location>
</feature>
<evidence type="ECO:0000313" key="2">
    <source>
        <dbReference type="Proteomes" id="UP000789920"/>
    </source>
</evidence>
<name>A0ACA9SXE6_9GLOM</name>
<keyword evidence="2" id="KW-1185">Reference proteome</keyword>